<evidence type="ECO:0000256" key="2">
    <source>
        <dbReference type="ARBA" id="ARBA00009677"/>
    </source>
</evidence>
<comment type="subcellular location">
    <subcellularLocation>
        <location evidence="1 6">Bacterial flagellum basal body</location>
    </subcellularLocation>
</comment>
<dbReference type="RefSeq" id="WP_011771809.1">
    <property type="nucleotide sequence ID" value="NC_008709.1"/>
</dbReference>
<dbReference type="InterPro" id="IPR006300">
    <property type="entry name" value="FlgB"/>
</dbReference>
<organism evidence="8 9">
    <name type="scientific">Psychromonas ingrahamii (strain DSM 17664 / CCUG 51855 / 37)</name>
    <dbReference type="NCBI Taxonomy" id="357804"/>
    <lineage>
        <taxon>Bacteria</taxon>
        <taxon>Pseudomonadati</taxon>
        <taxon>Pseudomonadota</taxon>
        <taxon>Gammaproteobacteria</taxon>
        <taxon>Alteromonadales</taxon>
        <taxon>Psychromonadaceae</taxon>
        <taxon>Psychromonas</taxon>
    </lineage>
</organism>
<dbReference type="GO" id="GO:0030694">
    <property type="term" value="C:bacterial-type flagellum basal body, rod"/>
    <property type="evidence" value="ECO:0007669"/>
    <property type="project" value="InterPro"/>
</dbReference>
<name>A1T0J6_PSYIN</name>
<evidence type="ECO:0000256" key="5">
    <source>
        <dbReference type="ARBA" id="ARBA00024934"/>
    </source>
</evidence>
<dbReference type="AlphaFoldDB" id="A1T0J6"/>
<reference evidence="8 9" key="1">
    <citation type="submission" date="2007-01" db="EMBL/GenBank/DDBJ databases">
        <title>Complete sequence of Psychromonas ingrahamii 37.</title>
        <authorList>
            <consortium name="US DOE Joint Genome Institute"/>
            <person name="Copeland A."/>
            <person name="Lucas S."/>
            <person name="Lapidus A."/>
            <person name="Barry K."/>
            <person name="Detter J.C."/>
            <person name="Glavina del Rio T."/>
            <person name="Hammon N."/>
            <person name="Israni S."/>
            <person name="Dalin E."/>
            <person name="Tice H."/>
            <person name="Pitluck S."/>
            <person name="Thompson L.S."/>
            <person name="Brettin T."/>
            <person name="Bruce D."/>
            <person name="Han C."/>
            <person name="Tapia R."/>
            <person name="Schmutz J."/>
            <person name="Larimer F."/>
            <person name="Land M."/>
            <person name="Hauser L."/>
            <person name="Kyrpides N."/>
            <person name="Ivanova N."/>
            <person name="Staley J."/>
            <person name="Richardson P."/>
        </authorList>
    </citation>
    <scope>NUCLEOTIDE SEQUENCE [LARGE SCALE GENOMIC DNA]</scope>
    <source>
        <strain evidence="8 9">37</strain>
    </source>
</reference>
<keyword evidence="8" id="KW-0969">Cilium</keyword>
<keyword evidence="9" id="KW-1185">Reference proteome</keyword>
<sequence>MSIQLDKALGIHTQLLQFHTQRTQILANNLANSDTPNYKAQDLTYSATMNKINARDTQLNLSKEIFFRIPFQRSENGNTVELGIEQAKFAENNLNYQTSLNFLKMKISGLKSAIEGR</sequence>
<dbReference type="eggNOG" id="COG1815">
    <property type="taxonomic scope" value="Bacteria"/>
</dbReference>
<evidence type="ECO:0000256" key="1">
    <source>
        <dbReference type="ARBA" id="ARBA00004117"/>
    </source>
</evidence>
<comment type="subunit">
    <text evidence="6">The basal body constitutes a major portion of the flagellar organelle and consists of a number of rings mounted on a central rod.</text>
</comment>
<keyword evidence="8" id="KW-0966">Cell projection</keyword>
<protein>
    <recommendedName>
        <fullName evidence="3 6">Flagellar basal body rod protein FlgB</fullName>
    </recommendedName>
</protein>
<evidence type="ECO:0000259" key="7">
    <source>
        <dbReference type="Pfam" id="PF00460"/>
    </source>
</evidence>
<dbReference type="GO" id="GO:0071973">
    <property type="term" value="P:bacterial-type flagellum-dependent cell motility"/>
    <property type="evidence" value="ECO:0007669"/>
    <property type="project" value="InterPro"/>
</dbReference>
<dbReference type="KEGG" id="pin:Ping_3578"/>
<proteinExistence type="inferred from homology"/>
<evidence type="ECO:0000313" key="9">
    <source>
        <dbReference type="Proteomes" id="UP000000639"/>
    </source>
</evidence>
<evidence type="ECO:0000256" key="4">
    <source>
        <dbReference type="ARBA" id="ARBA00023143"/>
    </source>
</evidence>
<dbReference type="PIRSF" id="PIRSF002889">
    <property type="entry name" value="Rod_FlgB"/>
    <property type="match status" value="1"/>
</dbReference>
<dbReference type="Proteomes" id="UP000000639">
    <property type="component" value="Chromosome"/>
</dbReference>
<accession>A1T0J6</accession>
<evidence type="ECO:0000313" key="8">
    <source>
        <dbReference type="EMBL" id="ABM05261.1"/>
    </source>
</evidence>
<dbReference type="EMBL" id="CP000510">
    <property type="protein sequence ID" value="ABM05261.1"/>
    <property type="molecule type" value="Genomic_DNA"/>
</dbReference>
<dbReference type="OrthoDB" id="9788334at2"/>
<keyword evidence="8" id="KW-0282">Flagellum</keyword>
<dbReference type="NCBIfam" id="TIGR01396">
    <property type="entry name" value="FlgB"/>
    <property type="match status" value="1"/>
</dbReference>
<dbReference type="HOGENOM" id="CLU_125463_1_0_6"/>
<keyword evidence="4 6" id="KW-0975">Bacterial flagellum</keyword>
<dbReference type="Pfam" id="PF00460">
    <property type="entry name" value="Flg_bb_rod"/>
    <property type="match status" value="1"/>
</dbReference>
<comment type="similarity">
    <text evidence="2 6">Belongs to the flagella basal body rod proteins family.</text>
</comment>
<comment type="function">
    <text evidence="5 6">Structural component of flagellum, the bacterial motility apparatus. Part of the rod structure of flagellar basal body.</text>
</comment>
<feature type="domain" description="Flagellar basal body rod protein N-terminal" evidence="7">
    <location>
        <begin position="21"/>
        <end position="39"/>
    </location>
</feature>
<gene>
    <name evidence="8" type="ordered locus">Ping_3578</name>
</gene>
<evidence type="ECO:0000256" key="6">
    <source>
        <dbReference type="PIRNR" id="PIRNR002889"/>
    </source>
</evidence>
<evidence type="ECO:0000256" key="3">
    <source>
        <dbReference type="ARBA" id="ARBA00014376"/>
    </source>
</evidence>
<dbReference type="InterPro" id="IPR001444">
    <property type="entry name" value="Flag_bb_rod_N"/>
</dbReference>
<dbReference type="STRING" id="357804.Ping_3578"/>